<comment type="caution">
    <text evidence="1">The sequence shown here is derived from an EMBL/GenBank/DDBJ whole genome shotgun (WGS) entry which is preliminary data.</text>
</comment>
<name>A0AAV1UN98_9STRA</name>
<protein>
    <submittedName>
        <fullName evidence="1">Uncharacterized protein</fullName>
    </submittedName>
</protein>
<sequence length="73" mass="8489">MLDRVYVCSICIFCLHRLHRDRVDARMDRCEAYIGDVASDEFRVALRQNLLDQVAFSLSNKNSTTVVFVFECL</sequence>
<evidence type="ECO:0000313" key="2">
    <source>
        <dbReference type="Proteomes" id="UP001162060"/>
    </source>
</evidence>
<organism evidence="1 2">
    <name type="scientific">Peronospora matthiolae</name>
    <dbReference type="NCBI Taxonomy" id="2874970"/>
    <lineage>
        <taxon>Eukaryota</taxon>
        <taxon>Sar</taxon>
        <taxon>Stramenopiles</taxon>
        <taxon>Oomycota</taxon>
        <taxon>Peronosporomycetes</taxon>
        <taxon>Peronosporales</taxon>
        <taxon>Peronosporaceae</taxon>
        <taxon>Peronospora</taxon>
    </lineage>
</organism>
<gene>
    <name evidence="1" type="ORF">PM001_LOCUS20328</name>
</gene>
<dbReference type="Proteomes" id="UP001162060">
    <property type="component" value="Unassembled WGS sequence"/>
</dbReference>
<dbReference type="AlphaFoldDB" id="A0AAV1UN98"/>
<proteinExistence type="predicted"/>
<reference evidence="1" key="1">
    <citation type="submission" date="2024-01" db="EMBL/GenBank/DDBJ databases">
        <authorList>
            <person name="Webb A."/>
        </authorList>
    </citation>
    <scope>NUCLEOTIDE SEQUENCE</scope>
    <source>
        <strain evidence="1">Pm1</strain>
    </source>
</reference>
<accession>A0AAV1UN98</accession>
<evidence type="ECO:0000313" key="1">
    <source>
        <dbReference type="EMBL" id="CAK7935178.1"/>
    </source>
</evidence>
<dbReference type="EMBL" id="CAKLBY020000221">
    <property type="protein sequence ID" value="CAK7935178.1"/>
    <property type="molecule type" value="Genomic_DNA"/>
</dbReference>